<evidence type="ECO:0000256" key="5">
    <source>
        <dbReference type="ARBA" id="ARBA00022801"/>
    </source>
</evidence>
<comment type="similarity">
    <text evidence="2">Belongs to the glycosyl hydrolase 3 family.</text>
</comment>
<dbReference type="Pfam" id="PF01915">
    <property type="entry name" value="Glyco_hydro_3_C"/>
    <property type="match status" value="1"/>
</dbReference>
<dbReference type="Gene3D" id="2.60.40.10">
    <property type="entry name" value="Immunoglobulins"/>
    <property type="match status" value="1"/>
</dbReference>
<organism evidence="8 9">
    <name type="scientific">Mediterraneibacter catenae</name>
    <dbReference type="NCBI Taxonomy" id="2594882"/>
    <lineage>
        <taxon>Bacteria</taxon>
        <taxon>Bacillati</taxon>
        <taxon>Bacillota</taxon>
        <taxon>Clostridia</taxon>
        <taxon>Lachnospirales</taxon>
        <taxon>Lachnospiraceae</taxon>
        <taxon>Mediterraneibacter</taxon>
    </lineage>
</organism>
<dbReference type="RefSeq" id="WP_150311245.1">
    <property type="nucleotide sequence ID" value="NZ_VMSO01000016.1"/>
</dbReference>
<evidence type="ECO:0000313" key="8">
    <source>
        <dbReference type="EMBL" id="KAA8500814.1"/>
    </source>
</evidence>
<feature type="domain" description="Fibronectin type III-like" evidence="7">
    <location>
        <begin position="652"/>
        <end position="721"/>
    </location>
</feature>
<evidence type="ECO:0000256" key="1">
    <source>
        <dbReference type="ARBA" id="ARBA00000448"/>
    </source>
</evidence>
<dbReference type="AlphaFoldDB" id="A0A5M9HV23"/>
<dbReference type="Pfam" id="PF00933">
    <property type="entry name" value="Glyco_hydro_3"/>
    <property type="match status" value="1"/>
</dbReference>
<dbReference type="GO" id="GO:0008422">
    <property type="term" value="F:beta-glucosidase activity"/>
    <property type="evidence" value="ECO:0007669"/>
    <property type="project" value="UniProtKB-EC"/>
</dbReference>
<keyword evidence="9" id="KW-1185">Reference proteome</keyword>
<keyword evidence="6" id="KW-0326">Glycosidase</keyword>
<dbReference type="InterPro" id="IPR036962">
    <property type="entry name" value="Glyco_hydro_3_N_sf"/>
</dbReference>
<gene>
    <name evidence="8" type="ORF">FNY66_11575</name>
</gene>
<dbReference type="PANTHER" id="PTHR30620:SF16">
    <property type="entry name" value="LYSOSOMAL BETA GLUCOSIDASE"/>
    <property type="match status" value="1"/>
</dbReference>
<dbReference type="InterPro" id="IPR026891">
    <property type="entry name" value="Fn3-like"/>
</dbReference>
<dbReference type="InterPro" id="IPR017853">
    <property type="entry name" value="GH"/>
</dbReference>
<dbReference type="SMART" id="SM01217">
    <property type="entry name" value="Fn3_like"/>
    <property type="match status" value="1"/>
</dbReference>
<dbReference type="SUPFAM" id="SSF51445">
    <property type="entry name" value="(Trans)glycosidases"/>
    <property type="match status" value="1"/>
</dbReference>
<comment type="catalytic activity">
    <reaction evidence="1">
        <text>Hydrolysis of terminal, non-reducing beta-D-glucosyl residues with release of beta-D-glucose.</text>
        <dbReference type="EC" id="3.2.1.21"/>
    </reaction>
</comment>
<protein>
    <recommendedName>
        <fullName evidence="3">beta-glucosidase</fullName>
        <ecNumber evidence="3">3.2.1.21</ecNumber>
    </recommendedName>
</protein>
<dbReference type="Proteomes" id="UP000322025">
    <property type="component" value="Unassembled WGS sequence"/>
</dbReference>
<dbReference type="FunFam" id="2.60.40.10:FF:000495">
    <property type="entry name" value="Periplasmic beta-glucosidase"/>
    <property type="match status" value="1"/>
</dbReference>
<dbReference type="EMBL" id="VMSO01000016">
    <property type="protein sequence ID" value="KAA8500814.1"/>
    <property type="molecule type" value="Genomic_DNA"/>
</dbReference>
<dbReference type="InterPro" id="IPR001764">
    <property type="entry name" value="Glyco_hydro_3_N"/>
</dbReference>
<keyword evidence="5 8" id="KW-0378">Hydrolase</keyword>
<keyword evidence="4" id="KW-0732">Signal</keyword>
<dbReference type="InterPro" id="IPR051915">
    <property type="entry name" value="Cellulose_Degrad_GH3"/>
</dbReference>
<dbReference type="InterPro" id="IPR002772">
    <property type="entry name" value="Glyco_hydro_3_C"/>
</dbReference>
<dbReference type="EC" id="3.2.1.21" evidence="3"/>
<dbReference type="InterPro" id="IPR013783">
    <property type="entry name" value="Ig-like_fold"/>
</dbReference>
<dbReference type="SUPFAM" id="SSF52279">
    <property type="entry name" value="Beta-D-glucan exohydrolase, C-terminal domain"/>
    <property type="match status" value="1"/>
</dbReference>
<dbReference type="Pfam" id="PF14310">
    <property type="entry name" value="Fn3-like"/>
    <property type="match status" value="1"/>
</dbReference>
<evidence type="ECO:0000256" key="2">
    <source>
        <dbReference type="ARBA" id="ARBA00005336"/>
    </source>
</evidence>
<evidence type="ECO:0000256" key="3">
    <source>
        <dbReference type="ARBA" id="ARBA00012744"/>
    </source>
</evidence>
<dbReference type="Gene3D" id="3.40.50.1700">
    <property type="entry name" value="Glycoside hydrolase family 3 C-terminal domain"/>
    <property type="match status" value="1"/>
</dbReference>
<evidence type="ECO:0000256" key="6">
    <source>
        <dbReference type="ARBA" id="ARBA00023295"/>
    </source>
</evidence>
<dbReference type="OrthoDB" id="98455at2"/>
<accession>A0A5M9HV23</accession>
<sequence>MTQLTKQQEAKIKELLKEMTLDEKIGQMNQESVSIVGGFDVPFEELIEMMTDGRISQEEFENIMSNAKQDYHEDDIRAGKVGSLMVQEPEKVNELQKIAVEESRLGIPLIFGLDVIHGFRSVYPIAIAEAGSFDTELFEKTAQMAAKESRAHGVAWHFAPMIDVARDARWGRVSEGPGEDPHLVSEFARAKVRGLQNDHSTPENYVAACLKHYVAYGACESGRDYNTTSMAPHILYNNYLAPFKAAVEEGAQTVMASFNDLNGVPCTVNPFTLRKMLKETYGLQGFVVSDANAIRECVVHGIAADEPEAGIQAANAGLDMDMGTGIYRDHLKKAVESGEVSMEVIDEAVERILRVKMWLGLFDHPYVPAELIGKYEELPEENKTLARRSAEESIVLLKNEGNILPLKQDAKISLVGQLADSREEVIGAWAISWKEKDCVSIREGMESRFDSVEYFPCGGPSMDLNEEDIRKAGEYGDVIVAVVGELVSMSGEASSRADITLPGQQRELLAKLMATGKPVVAVLMNGRPLALGWEAEHVPAIVEGWHLGIQMGNAVAEVLAGDVNPSAHLASSFPAVTGQCPIYYNHPNTGRPGGKSKFTSRYLDAPFDALYPFGYGLSYTEYAFSDLNVKETDDCLNVTVYVENVGDREGTEVVQLYMRDVTASIVRPVKELKDFRRVSLRPGEKKEVAFTLKKQDMGFYNNEGEYRLESGEFRIYVGGNSRDCLEVSMTLKF</sequence>
<dbReference type="InterPro" id="IPR036881">
    <property type="entry name" value="Glyco_hydro_3_C_sf"/>
</dbReference>
<dbReference type="PANTHER" id="PTHR30620">
    <property type="entry name" value="PERIPLASMIC BETA-GLUCOSIDASE-RELATED"/>
    <property type="match status" value="1"/>
</dbReference>
<comment type="caution">
    <text evidence="8">The sequence shown here is derived from an EMBL/GenBank/DDBJ whole genome shotgun (WGS) entry which is preliminary data.</text>
</comment>
<evidence type="ECO:0000259" key="7">
    <source>
        <dbReference type="SMART" id="SM01217"/>
    </source>
</evidence>
<name>A0A5M9HV23_9FIRM</name>
<evidence type="ECO:0000313" key="9">
    <source>
        <dbReference type="Proteomes" id="UP000322025"/>
    </source>
</evidence>
<proteinExistence type="inferred from homology"/>
<evidence type="ECO:0000256" key="4">
    <source>
        <dbReference type="ARBA" id="ARBA00022729"/>
    </source>
</evidence>
<dbReference type="Gene3D" id="3.20.20.300">
    <property type="entry name" value="Glycoside hydrolase, family 3, N-terminal domain"/>
    <property type="match status" value="1"/>
</dbReference>
<dbReference type="PRINTS" id="PR00133">
    <property type="entry name" value="GLHYDRLASE3"/>
</dbReference>
<reference evidence="8" key="1">
    <citation type="submission" date="2019-07" db="EMBL/GenBank/DDBJ databases">
        <authorList>
            <person name="Wongkuna S."/>
            <person name="Scaria J."/>
        </authorList>
    </citation>
    <scope>NUCLEOTIDE SEQUENCE [LARGE SCALE GENOMIC DNA]</scope>
    <source>
        <strain evidence="8">SW178</strain>
    </source>
</reference>
<dbReference type="GO" id="GO:0009251">
    <property type="term" value="P:glucan catabolic process"/>
    <property type="evidence" value="ECO:0007669"/>
    <property type="project" value="TreeGrafter"/>
</dbReference>